<comment type="caution">
    <text evidence="8">The sequence shown here is derived from an EMBL/GenBank/DDBJ whole genome shotgun (WGS) entry which is preliminary data.</text>
</comment>
<feature type="compositionally biased region" description="Polar residues" evidence="6">
    <location>
        <begin position="267"/>
        <end position="286"/>
    </location>
</feature>
<dbReference type="GO" id="GO:0071051">
    <property type="term" value="P:poly(A)-dependent snoRNA 3'-end processing"/>
    <property type="evidence" value="ECO:0007669"/>
    <property type="project" value="TreeGrafter"/>
</dbReference>
<dbReference type="GO" id="GO:0000177">
    <property type="term" value="C:cytoplasmic exosome (RNase complex)"/>
    <property type="evidence" value="ECO:0007669"/>
    <property type="project" value="TreeGrafter"/>
</dbReference>
<dbReference type="VEuPathDB" id="AmoebaDB:NfTy_025920"/>
<dbReference type="GO" id="GO:0016075">
    <property type="term" value="P:rRNA catabolic process"/>
    <property type="evidence" value="ECO:0007669"/>
    <property type="project" value="TreeGrafter"/>
</dbReference>
<dbReference type="PANTHER" id="PTHR11953:SF1">
    <property type="entry name" value="EXOSOME COMPLEX COMPONENT RRP46"/>
    <property type="match status" value="1"/>
</dbReference>
<dbReference type="GO" id="GO:0006364">
    <property type="term" value="P:rRNA processing"/>
    <property type="evidence" value="ECO:0007669"/>
    <property type="project" value="UniProtKB-KW"/>
</dbReference>
<keyword evidence="5" id="KW-0539">Nucleus</keyword>
<feature type="region of interest" description="Disordered" evidence="6">
    <location>
        <begin position="259"/>
        <end position="300"/>
    </location>
</feature>
<reference evidence="8 9" key="1">
    <citation type="journal article" date="2019" name="Sci. Rep.">
        <title>Nanopore sequencing improves the draft genome of the human pathogenic amoeba Naegleria fowleri.</title>
        <authorList>
            <person name="Liechti N."/>
            <person name="Schurch N."/>
            <person name="Bruggmann R."/>
            <person name="Wittwer M."/>
        </authorList>
    </citation>
    <scope>NUCLEOTIDE SEQUENCE [LARGE SCALE GENOMIC DNA]</scope>
    <source>
        <strain evidence="8 9">ATCC 30894</strain>
    </source>
</reference>
<evidence type="ECO:0000313" key="8">
    <source>
        <dbReference type="EMBL" id="KAF0985050.1"/>
    </source>
</evidence>
<evidence type="ECO:0000256" key="6">
    <source>
        <dbReference type="SAM" id="MobiDB-lite"/>
    </source>
</evidence>
<dbReference type="GO" id="GO:0071028">
    <property type="term" value="P:nuclear mRNA surveillance"/>
    <property type="evidence" value="ECO:0007669"/>
    <property type="project" value="TreeGrafter"/>
</dbReference>
<dbReference type="InterPro" id="IPR001247">
    <property type="entry name" value="ExoRNase_PH_dom1"/>
</dbReference>
<keyword evidence="9" id="KW-1185">Reference proteome</keyword>
<sequence length="300" mass="33040">MRRKDHRSSPQQLREMQAELGVLQKADGSCKFSMGKTIVICSVNGPEASMKEKGDGAIVDVIFQPRDKRPSEEEKEYEMMIRESLENVILLSLYPRTIITISVQVVQDDGSLLSASLNSAVLALLDAGVALKSALVSLSCSYLSSGDCLLDPLKMEQDFDSVLYSSDSSTFVEYYKSSLSSGQKIIKPKGHACFIFDATKLKKKSQQHDGEEEDTSLITCLTEGIFTDEALQTCINMAKEGAHTVYNLIRFTMERKSTTPILPVSTPPQTTNKLPPSQQNVVTPSTPEKKGSGFLKPKEK</sequence>
<accession>A0A6A5CHS9</accession>
<comment type="similarity">
    <text evidence="2">Belongs to the RNase PH family.</text>
</comment>
<dbReference type="SUPFAM" id="SSF54211">
    <property type="entry name" value="Ribosomal protein S5 domain 2-like"/>
    <property type="match status" value="1"/>
</dbReference>
<dbReference type="Proteomes" id="UP000444721">
    <property type="component" value="Unassembled WGS sequence"/>
</dbReference>
<dbReference type="EMBL" id="VFQX01000001">
    <property type="protein sequence ID" value="KAF0985050.1"/>
    <property type="molecule type" value="Genomic_DNA"/>
</dbReference>
<name>A0A6A5CHS9_NAEFO</name>
<evidence type="ECO:0000313" key="9">
    <source>
        <dbReference type="Proteomes" id="UP000444721"/>
    </source>
</evidence>
<feature type="compositionally biased region" description="Basic and acidic residues" evidence="6">
    <location>
        <begin position="287"/>
        <end position="300"/>
    </location>
</feature>
<dbReference type="OMA" id="ITISIQV"/>
<dbReference type="CDD" id="cd11372">
    <property type="entry name" value="RNase_PH_RRP46"/>
    <property type="match status" value="1"/>
</dbReference>
<evidence type="ECO:0000259" key="7">
    <source>
        <dbReference type="Pfam" id="PF01138"/>
    </source>
</evidence>
<dbReference type="VEuPathDB" id="AmoebaDB:FDP41_000089"/>
<evidence type="ECO:0000256" key="4">
    <source>
        <dbReference type="ARBA" id="ARBA00022835"/>
    </source>
</evidence>
<dbReference type="VEuPathDB" id="AmoebaDB:NF0010910"/>
<evidence type="ECO:0000256" key="2">
    <source>
        <dbReference type="ARBA" id="ARBA00006678"/>
    </source>
</evidence>
<gene>
    <name evidence="8" type="ORF">FDP41_000089</name>
</gene>
<evidence type="ECO:0000256" key="5">
    <source>
        <dbReference type="ARBA" id="ARBA00023242"/>
    </source>
</evidence>
<dbReference type="InterPro" id="IPR020568">
    <property type="entry name" value="Ribosomal_Su5_D2-typ_SF"/>
</dbReference>
<dbReference type="GO" id="GO:0034475">
    <property type="term" value="P:U4 snRNA 3'-end processing"/>
    <property type="evidence" value="ECO:0007669"/>
    <property type="project" value="TreeGrafter"/>
</dbReference>
<dbReference type="Pfam" id="PF01138">
    <property type="entry name" value="RNase_PH"/>
    <property type="match status" value="1"/>
</dbReference>
<dbReference type="RefSeq" id="XP_044569763.1">
    <property type="nucleotide sequence ID" value="XM_044712800.1"/>
</dbReference>
<dbReference type="PANTHER" id="PTHR11953">
    <property type="entry name" value="EXOSOME COMPLEX COMPONENT"/>
    <property type="match status" value="1"/>
</dbReference>
<dbReference type="OrthoDB" id="27298at2759"/>
<evidence type="ECO:0000256" key="1">
    <source>
        <dbReference type="ARBA" id="ARBA00004123"/>
    </source>
</evidence>
<protein>
    <recommendedName>
        <fullName evidence="7">Exoribonuclease phosphorolytic domain-containing protein</fullName>
    </recommendedName>
</protein>
<dbReference type="AlphaFoldDB" id="A0A6A5CHS9"/>
<dbReference type="GeneID" id="68107307"/>
<dbReference type="Gene3D" id="3.30.230.70">
    <property type="entry name" value="GHMP Kinase, N-terminal domain"/>
    <property type="match status" value="1"/>
</dbReference>
<keyword evidence="4" id="KW-0271">Exosome</keyword>
<proteinExistence type="inferred from homology"/>
<dbReference type="InterPro" id="IPR050080">
    <property type="entry name" value="RNase_PH"/>
</dbReference>
<dbReference type="GO" id="GO:0003723">
    <property type="term" value="F:RNA binding"/>
    <property type="evidence" value="ECO:0007669"/>
    <property type="project" value="TreeGrafter"/>
</dbReference>
<dbReference type="GO" id="GO:0000176">
    <property type="term" value="C:nuclear exosome (RNase complex)"/>
    <property type="evidence" value="ECO:0007669"/>
    <property type="project" value="TreeGrafter"/>
</dbReference>
<feature type="domain" description="Exoribonuclease phosphorolytic" evidence="7">
    <location>
        <begin position="12"/>
        <end position="129"/>
    </location>
</feature>
<dbReference type="GO" id="GO:0005730">
    <property type="term" value="C:nucleolus"/>
    <property type="evidence" value="ECO:0007669"/>
    <property type="project" value="TreeGrafter"/>
</dbReference>
<evidence type="ECO:0000256" key="3">
    <source>
        <dbReference type="ARBA" id="ARBA00022552"/>
    </source>
</evidence>
<comment type="subcellular location">
    <subcellularLocation>
        <location evidence="1">Nucleus</location>
    </subcellularLocation>
</comment>
<organism evidence="8 9">
    <name type="scientific">Naegleria fowleri</name>
    <name type="common">Brain eating amoeba</name>
    <dbReference type="NCBI Taxonomy" id="5763"/>
    <lineage>
        <taxon>Eukaryota</taxon>
        <taxon>Discoba</taxon>
        <taxon>Heterolobosea</taxon>
        <taxon>Tetramitia</taxon>
        <taxon>Eutetramitia</taxon>
        <taxon>Vahlkampfiidae</taxon>
        <taxon>Naegleria</taxon>
    </lineage>
</organism>
<dbReference type="InterPro" id="IPR027408">
    <property type="entry name" value="PNPase/RNase_PH_dom_sf"/>
</dbReference>
<keyword evidence="3" id="KW-0698">rRNA processing</keyword>